<dbReference type="RefSeq" id="XP_018132642.1">
    <property type="nucleotide sequence ID" value="XM_018271911.1"/>
</dbReference>
<evidence type="ECO:0000313" key="2">
    <source>
        <dbReference type="EMBL" id="OBT98909.1"/>
    </source>
</evidence>
<feature type="region of interest" description="Disordered" evidence="1">
    <location>
        <begin position="1"/>
        <end position="30"/>
    </location>
</feature>
<dbReference type="EMBL" id="KV460214">
    <property type="protein sequence ID" value="OBT98909.1"/>
    <property type="molecule type" value="Genomic_DNA"/>
</dbReference>
<feature type="compositionally biased region" description="Low complexity" evidence="1">
    <location>
        <begin position="19"/>
        <end position="30"/>
    </location>
</feature>
<reference evidence="2 3" key="1">
    <citation type="submission" date="2016-03" db="EMBL/GenBank/DDBJ databases">
        <title>Comparative genomics of Pseudogymnoascus destructans, the fungus causing white-nose syndrome of bats.</title>
        <authorList>
            <person name="Palmer J.M."/>
            <person name="Drees K.P."/>
            <person name="Foster J.T."/>
            <person name="Lindner D.L."/>
        </authorList>
    </citation>
    <scope>NUCLEOTIDE SEQUENCE [LARGE SCALE GENOMIC DNA]</scope>
    <source>
        <strain evidence="2 3">UAMH 10579</strain>
    </source>
</reference>
<protein>
    <submittedName>
        <fullName evidence="2">Uncharacterized protein</fullName>
    </submittedName>
</protein>
<gene>
    <name evidence="2" type="ORF">VE01_02401</name>
</gene>
<evidence type="ECO:0000313" key="3">
    <source>
        <dbReference type="Proteomes" id="UP000091956"/>
    </source>
</evidence>
<accession>A0A1B8GSU5</accession>
<dbReference type="Proteomes" id="UP000091956">
    <property type="component" value="Unassembled WGS sequence"/>
</dbReference>
<dbReference type="AlphaFoldDB" id="A0A1B8GSU5"/>
<sequence length="106" mass="11854">MSSEAQEIGRDPDACRWKTSSSSLRTRPLSPLLSPPHRDILTTSLSHCDIVVAVGDFHYFRLIFPQITKGRGDQEVLQIVPEDVAQDLDLIEEFDRISYGLRGSGV</sequence>
<organism evidence="2 3">
    <name type="scientific">Pseudogymnoascus verrucosus</name>
    <dbReference type="NCBI Taxonomy" id="342668"/>
    <lineage>
        <taxon>Eukaryota</taxon>
        <taxon>Fungi</taxon>
        <taxon>Dikarya</taxon>
        <taxon>Ascomycota</taxon>
        <taxon>Pezizomycotina</taxon>
        <taxon>Leotiomycetes</taxon>
        <taxon>Thelebolales</taxon>
        <taxon>Thelebolaceae</taxon>
        <taxon>Pseudogymnoascus</taxon>
    </lineage>
</organism>
<keyword evidence="3" id="KW-1185">Reference proteome</keyword>
<name>A0A1B8GSU5_9PEZI</name>
<reference evidence="3" key="2">
    <citation type="journal article" date="2018" name="Nat. Commun.">
        <title>Extreme sensitivity to ultraviolet light in the fungal pathogen causing white-nose syndrome of bats.</title>
        <authorList>
            <person name="Palmer J.M."/>
            <person name="Drees K.P."/>
            <person name="Foster J.T."/>
            <person name="Lindner D.L."/>
        </authorList>
    </citation>
    <scope>NUCLEOTIDE SEQUENCE [LARGE SCALE GENOMIC DNA]</scope>
    <source>
        <strain evidence="3">UAMH 10579</strain>
    </source>
</reference>
<feature type="compositionally biased region" description="Basic and acidic residues" evidence="1">
    <location>
        <begin position="7"/>
        <end position="16"/>
    </location>
</feature>
<proteinExistence type="predicted"/>
<evidence type="ECO:0000256" key="1">
    <source>
        <dbReference type="SAM" id="MobiDB-lite"/>
    </source>
</evidence>
<dbReference type="GeneID" id="28835787"/>